<keyword evidence="6" id="KW-0482">Metalloprotease</keyword>
<evidence type="ECO:0000313" key="9">
    <source>
        <dbReference type="EMBL" id="OCH94358.1"/>
    </source>
</evidence>
<feature type="domain" description="Peptidase M48" evidence="8">
    <location>
        <begin position="291"/>
        <end position="542"/>
    </location>
</feature>
<feature type="transmembrane region" description="Helical" evidence="7">
    <location>
        <begin position="144"/>
        <end position="165"/>
    </location>
</feature>
<keyword evidence="7" id="KW-0472">Membrane</keyword>
<evidence type="ECO:0000256" key="1">
    <source>
        <dbReference type="ARBA" id="ARBA00001947"/>
    </source>
</evidence>
<evidence type="ECO:0000313" key="10">
    <source>
        <dbReference type="Proteomes" id="UP000250043"/>
    </source>
</evidence>
<gene>
    <name evidence="9" type="ORF">OBBRIDRAFT_789265</name>
</gene>
<keyword evidence="10" id="KW-1185">Reference proteome</keyword>
<evidence type="ECO:0000256" key="3">
    <source>
        <dbReference type="ARBA" id="ARBA00022723"/>
    </source>
</evidence>
<reference evidence="9 10" key="1">
    <citation type="submission" date="2016-07" db="EMBL/GenBank/DDBJ databases">
        <title>Draft genome of the white-rot fungus Obba rivulosa 3A-2.</title>
        <authorList>
            <consortium name="DOE Joint Genome Institute"/>
            <person name="Miettinen O."/>
            <person name="Riley R."/>
            <person name="Acob R."/>
            <person name="Barry K."/>
            <person name="Cullen D."/>
            <person name="De Vries R."/>
            <person name="Hainaut M."/>
            <person name="Hatakka A."/>
            <person name="Henrissat B."/>
            <person name="Hilden K."/>
            <person name="Kuo R."/>
            <person name="Labutti K."/>
            <person name="Lipzen A."/>
            <person name="Makela M.R."/>
            <person name="Sandor L."/>
            <person name="Spatafora J.W."/>
            <person name="Grigoriev I.V."/>
            <person name="Hibbett D.S."/>
        </authorList>
    </citation>
    <scope>NUCLEOTIDE SEQUENCE [LARGE SCALE GENOMIC DNA]</scope>
    <source>
        <strain evidence="9 10">3A-2</strain>
    </source>
</reference>
<dbReference type="GO" id="GO:0004222">
    <property type="term" value="F:metalloendopeptidase activity"/>
    <property type="evidence" value="ECO:0007669"/>
    <property type="project" value="InterPro"/>
</dbReference>
<keyword evidence="4" id="KW-0378">Hydrolase</keyword>
<keyword evidence="2" id="KW-0645">Protease</keyword>
<evidence type="ECO:0000256" key="7">
    <source>
        <dbReference type="SAM" id="Phobius"/>
    </source>
</evidence>
<evidence type="ECO:0000256" key="2">
    <source>
        <dbReference type="ARBA" id="ARBA00022670"/>
    </source>
</evidence>
<dbReference type="AlphaFoldDB" id="A0A8E2J4D3"/>
<dbReference type="GO" id="GO:0034982">
    <property type="term" value="P:mitochondrial protein processing"/>
    <property type="evidence" value="ECO:0007669"/>
    <property type="project" value="TreeGrafter"/>
</dbReference>
<dbReference type="InterPro" id="IPR001915">
    <property type="entry name" value="Peptidase_M48"/>
</dbReference>
<proteinExistence type="predicted"/>
<sequence length="575" mass="64465">MLRPLLRSSLSRTSPVRIEPTVRHYSAQLASKRPAGGLVYGIHLTAEPRLQGRPLAALCQVKRSFHATPRNQFVPILPVLAGFLKASTTLEIARTAARITLTFVPVILLKNLKSKKELRWAEKTGRTDEARKELVLKRIRNRTILFHALLLIPVLLFWATIAASLERTPLTGRWRLILLSPEEEEDIAAQLAGPGWFQAVGEILSQDEPPRLVSPSDWRFQWVQDTLRRLERVIPTLQREHELVPHWVHCEPQDIPLPPPADFPLRPRPRASEYLRRLAELTAARTVHPAPHGVAGPPYSLLVVDKPDAANAFSYGFGPDGAGGIVVFSGFLDEVLAKNPSGEDVCAPQEESSWLTSAFRGLLGLSHQPVQTHPRPTEEQTTELAILLAHELAHLVLAHHIETLSSGSIIWPGILSIVTDVARALIFPVTMLFGPFVNDALAGMGKVGTGEFTKLTEYCTSQTQEVEADIVSARLLAHAGFDPRHAVHFWEERSGRELARTIECTPATAERWLSEPDSAQLVRRWMGETHPMSVTRVEQLKRELERWERERMAAREGWLQEDQEHEMEDQAQSLV</sequence>
<organism evidence="9 10">
    <name type="scientific">Obba rivulosa</name>
    <dbReference type="NCBI Taxonomy" id="1052685"/>
    <lineage>
        <taxon>Eukaryota</taxon>
        <taxon>Fungi</taxon>
        <taxon>Dikarya</taxon>
        <taxon>Basidiomycota</taxon>
        <taxon>Agaricomycotina</taxon>
        <taxon>Agaricomycetes</taxon>
        <taxon>Polyporales</taxon>
        <taxon>Gelatoporiaceae</taxon>
        <taxon>Obba</taxon>
    </lineage>
</organism>
<evidence type="ECO:0000259" key="8">
    <source>
        <dbReference type="Pfam" id="PF01435"/>
    </source>
</evidence>
<comment type="cofactor">
    <cofactor evidence="1">
        <name>Zn(2+)</name>
        <dbReference type="ChEBI" id="CHEBI:29105"/>
    </cofactor>
</comment>
<dbReference type="PANTHER" id="PTHR22726:SF18">
    <property type="entry name" value="PEPTIDASE M48 DOMAIN-CONTAINING PROTEIN"/>
    <property type="match status" value="1"/>
</dbReference>
<dbReference type="InterPro" id="IPR051156">
    <property type="entry name" value="Mito/Outer_Membr_Metalloprot"/>
</dbReference>
<keyword evidence="7" id="KW-0812">Transmembrane</keyword>
<protein>
    <recommendedName>
        <fullName evidence="8">Peptidase M48 domain-containing protein</fullName>
    </recommendedName>
</protein>
<dbReference type="GO" id="GO:0006515">
    <property type="term" value="P:protein quality control for misfolded or incompletely synthesized proteins"/>
    <property type="evidence" value="ECO:0007669"/>
    <property type="project" value="TreeGrafter"/>
</dbReference>
<name>A0A8E2J4D3_9APHY</name>
<dbReference type="OrthoDB" id="7464992at2759"/>
<evidence type="ECO:0000256" key="5">
    <source>
        <dbReference type="ARBA" id="ARBA00022833"/>
    </source>
</evidence>
<evidence type="ECO:0000256" key="4">
    <source>
        <dbReference type="ARBA" id="ARBA00022801"/>
    </source>
</evidence>
<keyword evidence="5" id="KW-0862">Zinc</keyword>
<dbReference type="PANTHER" id="PTHR22726">
    <property type="entry name" value="METALLOENDOPEPTIDASE OMA1"/>
    <property type="match status" value="1"/>
</dbReference>
<keyword evidence="3" id="KW-0479">Metal-binding</keyword>
<evidence type="ECO:0000256" key="6">
    <source>
        <dbReference type="ARBA" id="ARBA00023049"/>
    </source>
</evidence>
<dbReference type="EMBL" id="KV722344">
    <property type="protein sequence ID" value="OCH94358.1"/>
    <property type="molecule type" value="Genomic_DNA"/>
</dbReference>
<dbReference type="GO" id="GO:0005743">
    <property type="term" value="C:mitochondrial inner membrane"/>
    <property type="evidence" value="ECO:0007669"/>
    <property type="project" value="TreeGrafter"/>
</dbReference>
<accession>A0A8E2J4D3</accession>
<keyword evidence="7" id="KW-1133">Transmembrane helix</keyword>
<dbReference type="GO" id="GO:0046872">
    <property type="term" value="F:metal ion binding"/>
    <property type="evidence" value="ECO:0007669"/>
    <property type="project" value="UniProtKB-KW"/>
</dbReference>
<dbReference type="Proteomes" id="UP000250043">
    <property type="component" value="Unassembled WGS sequence"/>
</dbReference>
<dbReference type="Pfam" id="PF01435">
    <property type="entry name" value="Peptidase_M48"/>
    <property type="match status" value="1"/>
</dbReference>